<reference evidence="2" key="1">
    <citation type="submission" date="2014-11" db="EMBL/GenBank/DDBJ databases">
        <authorList>
            <person name="Geib S."/>
        </authorList>
    </citation>
    <scope>NUCLEOTIDE SEQUENCE</scope>
</reference>
<reference evidence="2" key="2">
    <citation type="journal article" date="2015" name="Gigascience">
        <title>Reconstructing a comprehensive transcriptome assembly of a white-pupal translocated strain of the pest fruit fly Bactrocera cucurbitae.</title>
        <authorList>
            <person name="Sim S.B."/>
            <person name="Calla B."/>
            <person name="Hall B."/>
            <person name="DeRego T."/>
            <person name="Geib S.M."/>
        </authorList>
    </citation>
    <scope>NUCLEOTIDE SEQUENCE</scope>
</reference>
<accession>A0A0A1WQF4</accession>
<keyword evidence="1" id="KW-0732">Signal</keyword>
<sequence>MAPKPQLIYLLICAFFIAHRISTACAQIQHSHSVEGSSSKSMDSFESALHYMTPANETEVMTALMNQLLIELAVNDENNSKAEPLSETERQEVNVLLELALEELNNSTKLAGDQKVNSENFSMP</sequence>
<feature type="chain" id="PRO_5001982790" evidence="1">
    <location>
        <begin position="27"/>
        <end position="124"/>
    </location>
</feature>
<evidence type="ECO:0000256" key="1">
    <source>
        <dbReference type="SAM" id="SignalP"/>
    </source>
</evidence>
<organism evidence="2">
    <name type="scientific">Zeugodacus cucurbitae</name>
    <name type="common">Melon fruit fly</name>
    <name type="synonym">Bactrocera cucurbitae</name>
    <dbReference type="NCBI Taxonomy" id="28588"/>
    <lineage>
        <taxon>Eukaryota</taxon>
        <taxon>Metazoa</taxon>
        <taxon>Ecdysozoa</taxon>
        <taxon>Arthropoda</taxon>
        <taxon>Hexapoda</taxon>
        <taxon>Insecta</taxon>
        <taxon>Pterygota</taxon>
        <taxon>Neoptera</taxon>
        <taxon>Endopterygota</taxon>
        <taxon>Diptera</taxon>
        <taxon>Brachycera</taxon>
        <taxon>Muscomorpha</taxon>
        <taxon>Tephritoidea</taxon>
        <taxon>Tephritidae</taxon>
        <taxon>Zeugodacus</taxon>
        <taxon>Zeugodacus</taxon>
    </lineage>
</organism>
<gene>
    <name evidence="2" type="primary">VMACC</name>
    <name evidence="2" type="ORF">g.4617</name>
</gene>
<dbReference type="EMBL" id="GBXI01013195">
    <property type="protein sequence ID" value="JAD01097.1"/>
    <property type="molecule type" value="Transcribed_RNA"/>
</dbReference>
<proteinExistence type="predicted"/>
<protein>
    <submittedName>
        <fullName evidence="2">Zinc metalloproteinase acutolysin-C</fullName>
    </submittedName>
</protein>
<evidence type="ECO:0000313" key="2">
    <source>
        <dbReference type="EMBL" id="JAD01097.1"/>
    </source>
</evidence>
<feature type="signal peptide" evidence="1">
    <location>
        <begin position="1"/>
        <end position="26"/>
    </location>
</feature>
<dbReference type="AlphaFoldDB" id="A0A0A1WQF4"/>
<name>A0A0A1WQF4_ZEUCU</name>